<evidence type="ECO:0000256" key="5">
    <source>
        <dbReference type="ARBA" id="ARBA00023242"/>
    </source>
</evidence>
<evidence type="ECO:0000313" key="9">
    <source>
        <dbReference type="Proteomes" id="UP000025227"/>
    </source>
</evidence>
<dbReference type="GO" id="GO:0000796">
    <property type="term" value="C:condensin complex"/>
    <property type="evidence" value="ECO:0007669"/>
    <property type="project" value="TreeGrafter"/>
</dbReference>
<dbReference type="PANTHER" id="PTHR14222:SF2">
    <property type="entry name" value="CONDENSIN COMPLEX SUBUNIT 1"/>
    <property type="match status" value="1"/>
</dbReference>
<feature type="domain" description="Condensin complex subunit 1 C-terminal" evidence="8">
    <location>
        <begin position="1217"/>
        <end position="1364"/>
    </location>
</feature>
<keyword evidence="5" id="KW-0539">Nucleus</keyword>
<evidence type="ECO:0000313" key="10">
    <source>
        <dbReference type="WBParaSite" id="HCON_00126410-00001"/>
    </source>
</evidence>
<dbReference type="GO" id="GO:0042393">
    <property type="term" value="F:histone binding"/>
    <property type="evidence" value="ECO:0007669"/>
    <property type="project" value="TreeGrafter"/>
</dbReference>
<feature type="region of interest" description="Disordered" evidence="7">
    <location>
        <begin position="1088"/>
        <end position="1126"/>
    </location>
</feature>
<evidence type="ECO:0000256" key="3">
    <source>
        <dbReference type="ARBA" id="ARBA00022776"/>
    </source>
</evidence>
<dbReference type="GO" id="GO:0010032">
    <property type="term" value="P:meiotic chromosome condensation"/>
    <property type="evidence" value="ECO:0007669"/>
    <property type="project" value="TreeGrafter"/>
</dbReference>
<comment type="subcellular location">
    <subcellularLocation>
        <location evidence="1">Nucleus</location>
    </subcellularLocation>
</comment>
<dbReference type="PANTHER" id="PTHR14222">
    <property type="entry name" value="CONDENSIN"/>
    <property type="match status" value="1"/>
</dbReference>
<name>A0A7I4YPL4_HAECO</name>
<accession>A0A7I4YPL4</accession>
<reference evidence="10" key="1">
    <citation type="submission" date="2020-12" db="UniProtKB">
        <authorList>
            <consortium name="WormBaseParasite"/>
        </authorList>
    </citation>
    <scope>IDENTIFICATION</scope>
    <source>
        <strain evidence="10">MHco3</strain>
    </source>
</reference>
<proteinExistence type="predicted"/>
<dbReference type="WBParaSite" id="HCON_00126410-00001">
    <property type="protein sequence ID" value="HCON_00126410-00001"/>
    <property type="gene ID" value="HCON_00126410"/>
</dbReference>
<organism evidence="9 10">
    <name type="scientific">Haemonchus contortus</name>
    <name type="common">Barber pole worm</name>
    <dbReference type="NCBI Taxonomy" id="6289"/>
    <lineage>
        <taxon>Eukaryota</taxon>
        <taxon>Metazoa</taxon>
        <taxon>Ecdysozoa</taxon>
        <taxon>Nematoda</taxon>
        <taxon>Chromadorea</taxon>
        <taxon>Rhabditida</taxon>
        <taxon>Rhabditina</taxon>
        <taxon>Rhabditomorpha</taxon>
        <taxon>Strongyloidea</taxon>
        <taxon>Trichostrongylidae</taxon>
        <taxon>Haemonchus</taxon>
    </lineage>
</organism>
<dbReference type="InterPro" id="IPR011989">
    <property type="entry name" value="ARM-like"/>
</dbReference>
<dbReference type="InterPro" id="IPR026971">
    <property type="entry name" value="CND1/NCAPD3"/>
</dbReference>
<evidence type="ECO:0000256" key="2">
    <source>
        <dbReference type="ARBA" id="ARBA00022618"/>
    </source>
</evidence>
<feature type="compositionally biased region" description="Basic and acidic residues" evidence="7">
    <location>
        <begin position="1100"/>
        <end position="1109"/>
    </location>
</feature>
<evidence type="ECO:0000259" key="8">
    <source>
        <dbReference type="Pfam" id="PF12717"/>
    </source>
</evidence>
<dbReference type="OMA" id="QEMEVAY"/>
<feature type="compositionally biased region" description="Acidic residues" evidence="7">
    <location>
        <begin position="47"/>
        <end position="58"/>
    </location>
</feature>
<dbReference type="GO" id="GO:0007076">
    <property type="term" value="P:mitotic chromosome condensation"/>
    <property type="evidence" value="ECO:0007669"/>
    <property type="project" value="InterPro"/>
</dbReference>
<dbReference type="GO" id="GO:0005634">
    <property type="term" value="C:nucleus"/>
    <property type="evidence" value="ECO:0007669"/>
    <property type="project" value="UniProtKB-SubCell"/>
</dbReference>
<keyword evidence="2" id="KW-0132">Cell division</keyword>
<evidence type="ECO:0000256" key="7">
    <source>
        <dbReference type="SAM" id="MobiDB-lite"/>
    </source>
</evidence>
<dbReference type="InterPro" id="IPR016024">
    <property type="entry name" value="ARM-type_fold"/>
</dbReference>
<dbReference type="SUPFAM" id="SSF48371">
    <property type="entry name" value="ARM repeat"/>
    <property type="match status" value="1"/>
</dbReference>
<dbReference type="Pfam" id="PF12717">
    <property type="entry name" value="Cnd1"/>
    <property type="match status" value="1"/>
</dbReference>
<dbReference type="GO" id="GO:0000779">
    <property type="term" value="C:condensed chromosome, centromeric region"/>
    <property type="evidence" value="ECO:0007669"/>
    <property type="project" value="TreeGrafter"/>
</dbReference>
<sequence>MSRPPESCEDSDFSEQSGRPAEAVRAKLGHVTRRQESERSHANNTDSGEDSDAEEQESDAGGIGAARFEIPERDEDLLTSSLNAFIVSKDSITLETAMKVIQNFESAVDDDDYGAIYTYFDDLFNICRIETTIRKWNIWLDLIQTLIKAFNAFKPDLVNALCHAVSAGEVLPKNLAEVCADRVEVLQMLVYLIQRLTFHLEGAVIKRAYRDVGVETEGNEIEFGEEGDTFNSDLVVWKELRPQIIDIIGFICCINIPRGNGESVENAIKYLWRPVDANIQLLRALASIIIKFVAHPRFAKSSSSAELRQLFEHLRPICVDYKLASEVARIIVKASIHFEYLNDPRVTDYPFVDPIKKLSIDGDMDQMMSHMLYFVGMLRTRETSAQSVPKPLALLIQKIAQCAPLTFFENIRSVLPFLEYDPPTMRSAILGAFCDVICGPDMKPRYLRPGRDARKVRDIMADQLQAHLADSNLQVRTQALNCWVVIANNRRVPFDSLKKGLVYAVAERLHDKSANTRKVAMQFLVLYLLLNPYGKSLDFERLSLTCEKLNAHKERIKLIDPDRPGFFVVMDRFKSLETKIRATLKSIIESKAYENDSEGIENEPFESLIALLVDMIEISMRDSLCVLVKLLYLGRFKDIDLNLPLSDLIDALVREFERFYVSIHISRIGDSFGEQLLQEMEVAYEENMDLVEHALRVTQEKMVFAEQMALVFPVLADSLKQNGFTDVSYAVTFCATCERFGIRNAACALYDFYNLGNPTLSAEVLSTVMLLFIKRKDRNSKGEIDIVETANALITRLIKKDKRDCHAITELLYHMFCQNKIPPGLILHFIKIINEAEPAFCKYPAMVVLALFARVDPRTMREYLRDFQRCLRSMDVLVASEALHAMSYLIPSKEGVPDEDSEAYLYRLRAIDSLFPDMEKFLFRVILSDDATVESNYWYISMRNCMKALITLSSDVDYAVSRVFGKALWYAHRAAQLLILYKEEPPEELSTVFVKARKGYFNIAWQRTVERVLMFFGDTIEFVLVHIDNYFPRLLKRAMALDEAAAEQLEEPTEAYADYDKPHSDVEMDFAYREGLFARTIASIAKMKPDNGDSLESEADSERSDKPSASEDDEEDDASNRPSTEELIRTRTQALFQTRLLHKTGVIGRCLALVVFFIRCPGIPEEIRNAALRAFSKFLLISPQLTERASPTFFTFICCHPDPQMKEYLLAAGVDVMYRFPAMLESHSLSLFEMPMDADPNVRITSLLYLTYLLTHDVLKPRGTLSDTALCMLNRKRSDGKEEDCSNDEREVSVLATELFRELSRKGNLLVNVLPDLICRICRWEDQVPLKAFKYLVKRLLSMVEDKPLDVVVEKMCQRFEFCKRREATEHNGHIVYYFSYFISQLTLTDNSFYKMRDSLPYFAPFLEDEVIYRDFMAVVSHLVSSTSSEEVKRDAEEFLRKMEFLHVKSTLSDEERDRMSKAVGPINLDVPVKLDKDGNPIMFTFADCDEPIEYDDS</sequence>
<keyword evidence="4" id="KW-0226">DNA condensation</keyword>
<keyword evidence="6" id="KW-0131">Cell cycle</keyword>
<protein>
    <submittedName>
        <fullName evidence="10">Cnd1 domain-containing protein</fullName>
    </submittedName>
</protein>
<dbReference type="GO" id="GO:0051301">
    <property type="term" value="P:cell division"/>
    <property type="evidence" value="ECO:0007669"/>
    <property type="project" value="UniProtKB-KW"/>
</dbReference>
<keyword evidence="3" id="KW-0498">Mitosis</keyword>
<evidence type="ECO:0000256" key="6">
    <source>
        <dbReference type="ARBA" id="ARBA00023306"/>
    </source>
</evidence>
<dbReference type="InterPro" id="IPR032682">
    <property type="entry name" value="Cnd1_C"/>
</dbReference>
<evidence type="ECO:0000256" key="4">
    <source>
        <dbReference type="ARBA" id="ARBA00023067"/>
    </source>
</evidence>
<dbReference type="Proteomes" id="UP000025227">
    <property type="component" value="Unplaced"/>
</dbReference>
<dbReference type="OrthoDB" id="77601at2759"/>
<keyword evidence="9" id="KW-1185">Reference proteome</keyword>
<dbReference type="Gene3D" id="1.25.10.10">
    <property type="entry name" value="Leucine-rich Repeat Variant"/>
    <property type="match status" value="1"/>
</dbReference>
<evidence type="ECO:0000256" key="1">
    <source>
        <dbReference type="ARBA" id="ARBA00004123"/>
    </source>
</evidence>
<feature type="region of interest" description="Disordered" evidence="7">
    <location>
        <begin position="1"/>
        <end position="61"/>
    </location>
</feature>